<organism evidence="5 6">
    <name type="scientific">Tianweitania populi</name>
    <dbReference type="NCBI Taxonomy" id="1607949"/>
    <lineage>
        <taxon>Bacteria</taxon>
        <taxon>Pseudomonadati</taxon>
        <taxon>Pseudomonadota</taxon>
        <taxon>Alphaproteobacteria</taxon>
        <taxon>Hyphomicrobiales</taxon>
        <taxon>Phyllobacteriaceae</taxon>
        <taxon>Tianweitania</taxon>
    </lineage>
</organism>
<feature type="region of interest" description="Disordered" evidence="3">
    <location>
        <begin position="103"/>
        <end position="123"/>
    </location>
</feature>
<evidence type="ECO:0000256" key="2">
    <source>
        <dbReference type="ARBA" id="ARBA00023235"/>
    </source>
</evidence>
<dbReference type="InterPro" id="IPR051331">
    <property type="entry name" value="Chorismate_mutase-related"/>
</dbReference>
<dbReference type="SMART" id="SM00830">
    <property type="entry name" value="CM_2"/>
    <property type="match status" value="1"/>
</dbReference>
<evidence type="ECO:0000313" key="5">
    <source>
        <dbReference type="EMBL" id="GHD18400.1"/>
    </source>
</evidence>
<dbReference type="NCBIfam" id="TIGR01795">
    <property type="entry name" value="CM_mono_cladeE"/>
    <property type="match status" value="1"/>
</dbReference>
<dbReference type="GO" id="GO:0004106">
    <property type="term" value="F:chorismate mutase activity"/>
    <property type="evidence" value="ECO:0007669"/>
    <property type="project" value="UniProtKB-EC"/>
</dbReference>
<sequence length="123" mass="13867">MSAEIASETDDVARARELLRDLRTSIDNFDASIIYLLAERFRATERVGLLKAEHKLPAADPTREREQIARLRDLAKDAKFNPDFAEKFLNFIVKEVIRHHEAAASAQANPELANPGPVQRSND</sequence>
<dbReference type="GO" id="GO:0009697">
    <property type="term" value="P:salicylic acid biosynthetic process"/>
    <property type="evidence" value="ECO:0007669"/>
    <property type="project" value="TreeGrafter"/>
</dbReference>
<dbReference type="Pfam" id="PF01817">
    <property type="entry name" value="CM_2"/>
    <property type="match status" value="1"/>
</dbReference>
<protein>
    <recommendedName>
        <fullName evidence="1">chorismate mutase</fullName>
        <ecNumber evidence="1">5.4.99.5</ecNumber>
    </recommendedName>
</protein>
<dbReference type="AlphaFoldDB" id="A0A8J3GLN3"/>
<dbReference type="Gene3D" id="1.20.59.10">
    <property type="entry name" value="Chorismate mutase"/>
    <property type="match status" value="1"/>
</dbReference>
<evidence type="ECO:0000259" key="4">
    <source>
        <dbReference type="PROSITE" id="PS51168"/>
    </source>
</evidence>
<evidence type="ECO:0000256" key="1">
    <source>
        <dbReference type="ARBA" id="ARBA00012404"/>
    </source>
</evidence>
<dbReference type="EC" id="5.4.99.5" evidence="1"/>
<evidence type="ECO:0000313" key="6">
    <source>
        <dbReference type="Proteomes" id="UP000630142"/>
    </source>
</evidence>
<dbReference type="InterPro" id="IPR036263">
    <property type="entry name" value="Chorismate_II_sf"/>
</dbReference>
<name>A0A8J3GLN3_9HYPH</name>
<evidence type="ECO:0000256" key="3">
    <source>
        <dbReference type="SAM" id="MobiDB-lite"/>
    </source>
</evidence>
<keyword evidence="2" id="KW-0413">Isomerase</keyword>
<proteinExistence type="predicted"/>
<keyword evidence="6" id="KW-1185">Reference proteome</keyword>
<feature type="domain" description="Chorismate mutase" evidence="4">
    <location>
        <begin position="13"/>
        <end position="104"/>
    </location>
</feature>
<dbReference type="InterPro" id="IPR010951">
    <property type="entry name" value="CM_bact"/>
</dbReference>
<dbReference type="EMBL" id="BMZQ01000002">
    <property type="protein sequence ID" value="GHD18400.1"/>
    <property type="molecule type" value="Genomic_DNA"/>
</dbReference>
<accession>A0A8J3GLN3</accession>
<reference evidence="5" key="2">
    <citation type="submission" date="2020-09" db="EMBL/GenBank/DDBJ databases">
        <authorList>
            <person name="Sun Q."/>
            <person name="Kim S."/>
        </authorList>
    </citation>
    <scope>NUCLEOTIDE SEQUENCE</scope>
    <source>
        <strain evidence="5">KCTC 42249</strain>
    </source>
</reference>
<reference evidence="5" key="1">
    <citation type="journal article" date="2014" name="Int. J. Syst. Evol. Microbiol.">
        <title>Complete genome sequence of Corynebacterium casei LMG S-19264T (=DSM 44701T), isolated from a smear-ripened cheese.</title>
        <authorList>
            <consortium name="US DOE Joint Genome Institute (JGI-PGF)"/>
            <person name="Walter F."/>
            <person name="Albersmeier A."/>
            <person name="Kalinowski J."/>
            <person name="Ruckert C."/>
        </authorList>
    </citation>
    <scope>NUCLEOTIDE SEQUENCE</scope>
    <source>
        <strain evidence="5">KCTC 42249</strain>
    </source>
</reference>
<dbReference type="InterPro" id="IPR002701">
    <property type="entry name" value="CM_II_prokaryot"/>
</dbReference>
<dbReference type="PANTHER" id="PTHR38041">
    <property type="entry name" value="CHORISMATE MUTASE"/>
    <property type="match status" value="1"/>
</dbReference>
<gene>
    <name evidence="5" type="ORF">GCM10016234_28920</name>
</gene>
<dbReference type="Proteomes" id="UP000630142">
    <property type="component" value="Unassembled WGS sequence"/>
</dbReference>
<dbReference type="PROSITE" id="PS51168">
    <property type="entry name" value="CHORISMATE_MUT_2"/>
    <property type="match status" value="1"/>
</dbReference>
<dbReference type="PANTHER" id="PTHR38041:SF1">
    <property type="entry name" value="CHORISMATE MUTASE"/>
    <property type="match status" value="1"/>
</dbReference>
<dbReference type="InterPro" id="IPR036979">
    <property type="entry name" value="CM_dom_sf"/>
</dbReference>
<dbReference type="SUPFAM" id="SSF48600">
    <property type="entry name" value="Chorismate mutase II"/>
    <property type="match status" value="1"/>
</dbReference>
<dbReference type="GO" id="GO:0046417">
    <property type="term" value="P:chorismate metabolic process"/>
    <property type="evidence" value="ECO:0007669"/>
    <property type="project" value="InterPro"/>
</dbReference>
<comment type="caution">
    <text evidence="5">The sequence shown here is derived from an EMBL/GenBank/DDBJ whole genome shotgun (WGS) entry which is preliminary data.</text>
</comment>
<dbReference type="RefSeq" id="WP_189505011.1">
    <property type="nucleotide sequence ID" value="NZ_BMZQ01000002.1"/>
</dbReference>
<dbReference type="NCBIfam" id="NF006691">
    <property type="entry name" value="PRK09239.1"/>
    <property type="match status" value="1"/>
</dbReference>